<gene>
    <name evidence="2" type="ORF">B4067_0422</name>
</gene>
<accession>A0ABD3ZMQ8</accession>
<reference evidence="2 3" key="1">
    <citation type="submission" date="2014-11" db="EMBL/GenBank/DDBJ databases">
        <title>Draft Genome Sequences of Nine Bacillus subtilis Strains that Form Spores with High Heat-Resistance.</title>
        <authorList>
            <person name="Krawcyk A.O."/>
            <person name="Berendsen E.M."/>
            <person name="de Jong A."/>
            <person name="Holsappel S."/>
            <person name="Eijlander R.T."/>
            <person name="Wells-Bennik M."/>
            <person name="Kuipers O.P."/>
        </authorList>
    </citation>
    <scope>NUCLEOTIDE SEQUENCE [LARGE SCALE GENOMIC DNA]</scope>
    <source>
        <strain evidence="2 3">B4067</strain>
    </source>
</reference>
<evidence type="ECO:0000313" key="3">
    <source>
        <dbReference type="Proteomes" id="UP000031970"/>
    </source>
</evidence>
<dbReference type="EMBL" id="JSXS01000167">
    <property type="protein sequence ID" value="KIL29432.1"/>
    <property type="molecule type" value="Genomic_DNA"/>
</dbReference>
<proteinExistence type="predicted"/>
<keyword evidence="1" id="KW-1133">Transmembrane helix</keyword>
<comment type="caution">
    <text evidence="2">The sequence shown here is derived from an EMBL/GenBank/DDBJ whole genome shotgun (WGS) entry which is preliminary data.</text>
</comment>
<organism evidence="2 3">
    <name type="scientific">Bacillus subtilis subsp. subtilis</name>
    <dbReference type="NCBI Taxonomy" id="135461"/>
    <lineage>
        <taxon>Bacteria</taxon>
        <taxon>Bacillati</taxon>
        <taxon>Bacillota</taxon>
        <taxon>Bacilli</taxon>
        <taxon>Bacillales</taxon>
        <taxon>Bacillaceae</taxon>
        <taxon>Bacillus</taxon>
    </lineage>
</organism>
<evidence type="ECO:0000256" key="1">
    <source>
        <dbReference type="SAM" id="Phobius"/>
    </source>
</evidence>
<protein>
    <submittedName>
        <fullName evidence="2">Uncharacterized protein</fullName>
    </submittedName>
</protein>
<keyword evidence="1" id="KW-0472">Membrane</keyword>
<name>A0ABD3ZMQ8_BACIU</name>
<keyword evidence="1" id="KW-0812">Transmembrane</keyword>
<dbReference type="AlphaFoldDB" id="A0ABD3ZMQ8"/>
<feature type="transmembrane region" description="Helical" evidence="1">
    <location>
        <begin position="24"/>
        <end position="46"/>
    </location>
</feature>
<sequence>MLITRSQLTAISLFTKHWFPQVPLWVFASIYAVLGLLIIFTGLSVFE</sequence>
<evidence type="ECO:0000313" key="2">
    <source>
        <dbReference type="EMBL" id="KIL29432.1"/>
    </source>
</evidence>
<dbReference type="Proteomes" id="UP000031970">
    <property type="component" value="Unassembled WGS sequence"/>
</dbReference>